<dbReference type="FunFam" id="3.40.50.300:FF:000366">
    <property type="entry name" value="GTPase, IMAP family member 2"/>
    <property type="match status" value="1"/>
</dbReference>
<accession>K7FH65</accession>
<dbReference type="InterPro" id="IPR006703">
    <property type="entry name" value="G_AIG1"/>
</dbReference>
<evidence type="ECO:0000256" key="4">
    <source>
        <dbReference type="SAM" id="MobiDB-lite"/>
    </source>
</evidence>
<evidence type="ECO:0000256" key="2">
    <source>
        <dbReference type="ARBA" id="ARBA00022741"/>
    </source>
</evidence>
<reference evidence="7" key="2">
    <citation type="journal article" date="2013" name="Nat. Genet.">
        <title>The draft genomes of soft-shell turtle and green sea turtle yield insights into the development and evolution of the turtle-specific body plan.</title>
        <authorList>
            <person name="Wang Z."/>
            <person name="Pascual-Anaya J."/>
            <person name="Zadissa A."/>
            <person name="Li W."/>
            <person name="Niimura Y."/>
            <person name="Huang Z."/>
            <person name="Li C."/>
            <person name="White S."/>
            <person name="Xiong Z."/>
            <person name="Fang D."/>
            <person name="Wang B."/>
            <person name="Ming Y."/>
            <person name="Chen Y."/>
            <person name="Zheng Y."/>
            <person name="Kuraku S."/>
            <person name="Pignatelli M."/>
            <person name="Herrero J."/>
            <person name="Beal K."/>
            <person name="Nozawa M."/>
            <person name="Li Q."/>
            <person name="Wang J."/>
            <person name="Zhang H."/>
            <person name="Yu L."/>
            <person name="Shigenobu S."/>
            <person name="Wang J."/>
            <person name="Liu J."/>
            <person name="Flicek P."/>
            <person name="Searle S."/>
            <person name="Wang J."/>
            <person name="Kuratani S."/>
            <person name="Yin Y."/>
            <person name="Aken B."/>
            <person name="Zhang G."/>
            <person name="Irie N."/>
        </authorList>
    </citation>
    <scope>NUCLEOTIDE SEQUENCE [LARGE SCALE GENOMIC DNA]</scope>
    <source>
        <strain evidence="7">Daiwa-1</strain>
    </source>
</reference>
<dbReference type="InterPro" id="IPR027417">
    <property type="entry name" value="P-loop_NTPase"/>
</dbReference>
<reference evidence="6" key="3">
    <citation type="submission" date="2025-08" db="UniProtKB">
        <authorList>
            <consortium name="Ensembl"/>
        </authorList>
    </citation>
    <scope>IDENTIFICATION</scope>
</reference>
<evidence type="ECO:0000256" key="1">
    <source>
        <dbReference type="ARBA" id="ARBA00008535"/>
    </source>
</evidence>
<dbReference type="InterPro" id="IPR045058">
    <property type="entry name" value="GIMA/IAN/Toc"/>
</dbReference>
<dbReference type="Pfam" id="PF04548">
    <property type="entry name" value="AIG1"/>
    <property type="match status" value="1"/>
</dbReference>
<feature type="region of interest" description="Disordered" evidence="4">
    <location>
        <begin position="1"/>
        <end position="29"/>
    </location>
</feature>
<dbReference type="STRING" id="13735.ENSPSIP00000007375"/>
<dbReference type="Ensembl" id="ENSPSIT00000007416.1">
    <property type="protein sequence ID" value="ENSPSIP00000007375.1"/>
    <property type="gene ID" value="ENSPSIG00000006796.1"/>
</dbReference>
<protein>
    <recommendedName>
        <fullName evidence="5">AIG1-type G domain-containing protein</fullName>
    </recommendedName>
</protein>
<name>K7FH65_PELSI</name>
<dbReference type="SUPFAM" id="SSF52540">
    <property type="entry name" value="P-loop containing nucleoside triphosphate hydrolases"/>
    <property type="match status" value="1"/>
</dbReference>
<dbReference type="GeneTree" id="ENSGT00940000154844"/>
<dbReference type="PROSITE" id="PS51720">
    <property type="entry name" value="G_AIG1"/>
    <property type="match status" value="1"/>
</dbReference>
<evidence type="ECO:0000259" key="5">
    <source>
        <dbReference type="PROSITE" id="PS51720"/>
    </source>
</evidence>
<organism evidence="6 7">
    <name type="scientific">Pelodiscus sinensis</name>
    <name type="common">Chinese softshell turtle</name>
    <name type="synonym">Trionyx sinensis</name>
    <dbReference type="NCBI Taxonomy" id="13735"/>
    <lineage>
        <taxon>Eukaryota</taxon>
        <taxon>Metazoa</taxon>
        <taxon>Chordata</taxon>
        <taxon>Craniata</taxon>
        <taxon>Vertebrata</taxon>
        <taxon>Euteleostomi</taxon>
        <taxon>Archelosauria</taxon>
        <taxon>Testudinata</taxon>
        <taxon>Testudines</taxon>
        <taxon>Cryptodira</taxon>
        <taxon>Trionychia</taxon>
        <taxon>Trionychidae</taxon>
        <taxon>Pelodiscus</taxon>
    </lineage>
</organism>
<dbReference type="PANTHER" id="PTHR10903">
    <property type="entry name" value="GTPASE, IMAP FAMILY MEMBER-RELATED"/>
    <property type="match status" value="1"/>
</dbReference>
<dbReference type="OMA" id="GHYINEM"/>
<dbReference type="eggNOG" id="ENOG502SMSM">
    <property type="taxonomic scope" value="Eukaryota"/>
</dbReference>
<feature type="domain" description="AIG1-type G" evidence="5">
    <location>
        <begin position="32"/>
        <end position="247"/>
    </location>
</feature>
<evidence type="ECO:0000256" key="3">
    <source>
        <dbReference type="ARBA" id="ARBA00023134"/>
    </source>
</evidence>
<dbReference type="PANTHER" id="PTHR10903:SF73">
    <property type="entry name" value="GTPASE IMAP FAMILY MEMBER 8"/>
    <property type="match status" value="1"/>
</dbReference>
<keyword evidence="7" id="KW-1185">Reference proteome</keyword>
<dbReference type="AlphaFoldDB" id="K7FH65"/>
<dbReference type="Proteomes" id="UP000007267">
    <property type="component" value="Unassembled WGS sequence"/>
</dbReference>
<dbReference type="CDD" id="cd01852">
    <property type="entry name" value="AIG1"/>
    <property type="match status" value="1"/>
</dbReference>
<feature type="compositionally biased region" description="Low complexity" evidence="4">
    <location>
        <begin position="1"/>
        <end position="11"/>
    </location>
</feature>
<dbReference type="GO" id="GO:0005525">
    <property type="term" value="F:GTP binding"/>
    <property type="evidence" value="ECO:0007669"/>
    <property type="project" value="UniProtKB-KW"/>
</dbReference>
<keyword evidence="2" id="KW-0547">Nucleotide-binding</keyword>
<dbReference type="EMBL" id="AGCU01001717">
    <property type="status" value="NOT_ANNOTATED_CDS"/>
    <property type="molecule type" value="Genomic_DNA"/>
</dbReference>
<sequence length="248" mass="27301">PSVRKGASSLGPSPPHAGHGAGPGTSSCLTGKPELRIVLVGKTGGGKSATGNTLLGEETFPSVLQATPVTQSCSRGSRTWRGRKVLVIDTPAIFDTHVSDDRVTREMRRCRELSAPGAHALVLVTQLGRYTAEDQHAVRRVQELFGWEAMKYTMVVFTRREDLRRGTLEEYLSHRDNEQLLHLIRECGGGCGRGPKKTLGRYCAFNNKAPKEARAAQAEELLGKIAEMERENKDRPFYVNEMSEKAEK</sequence>
<reference evidence="7" key="1">
    <citation type="submission" date="2011-10" db="EMBL/GenBank/DDBJ databases">
        <authorList>
            <consortium name="Soft-shell Turtle Genome Consortium"/>
        </authorList>
    </citation>
    <scope>NUCLEOTIDE SEQUENCE [LARGE SCALE GENOMIC DNA]</scope>
    <source>
        <strain evidence="7">Daiwa-1</strain>
    </source>
</reference>
<comment type="similarity">
    <text evidence="1">Belongs to the TRAFAC class TrmE-Era-EngA-EngB-Septin-like GTPase superfamily. AIG1/Toc34/Toc159-like paraseptin GTPase family. IAN subfamily.</text>
</comment>
<reference evidence="6" key="4">
    <citation type="submission" date="2025-09" db="UniProtKB">
        <authorList>
            <consortium name="Ensembl"/>
        </authorList>
    </citation>
    <scope>IDENTIFICATION</scope>
</reference>
<dbReference type="Gene3D" id="3.40.50.300">
    <property type="entry name" value="P-loop containing nucleotide triphosphate hydrolases"/>
    <property type="match status" value="1"/>
</dbReference>
<keyword evidence="3" id="KW-0342">GTP-binding</keyword>
<dbReference type="EMBL" id="AGCU01001718">
    <property type="status" value="NOT_ANNOTATED_CDS"/>
    <property type="molecule type" value="Genomic_DNA"/>
</dbReference>
<evidence type="ECO:0000313" key="7">
    <source>
        <dbReference type="Proteomes" id="UP000007267"/>
    </source>
</evidence>
<proteinExistence type="inferred from homology"/>
<evidence type="ECO:0000313" key="6">
    <source>
        <dbReference type="Ensembl" id="ENSPSIP00000007375.1"/>
    </source>
</evidence>